<accession>A0A1B0B0C2</accession>
<feature type="signal peptide" evidence="1">
    <location>
        <begin position="1"/>
        <end position="27"/>
    </location>
</feature>
<evidence type="ECO:0000313" key="3">
    <source>
        <dbReference type="Proteomes" id="UP000092460"/>
    </source>
</evidence>
<name>A0A1B0B0C2_9MUSC</name>
<keyword evidence="3" id="KW-1185">Reference proteome</keyword>
<dbReference type="EnsemblMetazoa" id="GPPI014665-RA">
    <property type="protein sequence ID" value="GPPI014665-PA"/>
    <property type="gene ID" value="GPPI014665"/>
</dbReference>
<evidence type="ECO:0000256" key="1">
    <source>
        <dbReference type="SAM" id="SignalP"/>
    </source>
</evidence>
<dbReference type="Proteomes" id="UP000092460">
    <property type="component" value="Unassembled WGS sequence"/>
</dbReference>
<reference evidence="3" key="1">
    <citation type="submission" date="2015-01" db="EMBL/GenBank/DDBJ databases">
        <authorList>
            <person name="Aksoy S."/>
            <person name="Warren W."/>
            <person name="Wilson R.K."/>
        </authorList>
    </citation>
    <scope>NUCLEOTIDE SEQUENCE [LARGE SCALE GENOMIC DNA]</scope>
    <source>
        <strain evidence="3">IAEA</strain>
    </source>
</reference>
<dbReference type="EMBL" id="JXJN01006701">
    <property type="status" value="NOT_ANNOTATED_CDS"/>
    <property type="molecule type" value="Genomic_DNA"/>
</dbReference>
<keyword evidence="1" id="KW-0732">Signal</keyword>
<dbReference type="VEuPathDB" id="VectorBase:GPPI014665"/>
<sequence>MFAVKKNITYFMIFLIVFTCCTQETEGLRRVLRGRRTLTRRYFINGNQLHRQRVEFSYSILWKL</sequence>
<dbReference type="AlphaFoldDB" id="A0A1B0B0C2"/>
<dbReference type="STRING" id="67801.A0A1B0B0C2"/>
<protein>
    <submittedName>
        <fullName evidence="2">Uncharacterized protein</fullName>
    </submittedName>
</protein>
<reference evidence="2" key="2">
    <citation type="submission" date="2020-05" db="UniProtKB">
        <authorList>
            <consortium name="EnsemblMetazoa"/>
        </authorList>
    </citation>
    <scope>IDENTIFICATION</scope>
    <source>
        <strain evidence="2">IAEA</strain>
    </source>
</reference>
<organism evidence="2 3">
    <name type="scientific">Glossina palpalis gambiensis</name>
    <dbReference type="NCBI Taxonomy" id="67801"/>
    <lineage>
        <taxon>Eukaryota</taxon>
        <taxon>Metazoa</taxon>
        <taxon>Ecdysozoa</taxon>
        <taxon>Arthropoda</taxon>
        <taxon>Hexapoda</taxon>
        <taxon>Insecta</taxon>
        <taxon>Pterygota</taxon>
        <taxon>Neoptera</taxon>
        <taxon>Endopterygota</taxon>
        <taxon>Diptera</taxon>
        <taxon>Brachycera</taxon>
        <taxon>Muscomorpha</taxon>
        <taxon>Hippoboscoidea</taxon>
        <taxon>Glossinidae</taxon>
        <taxon>Glossina</taxon>
    </lineage>
</organism>
<proteinExistence type="predicted"/>
<feature type="chain" id="PRO_5008404322" evidence="1">
    <location>
        <begin position="28"/>
        <end position="64"/>
    </location>
</feature>
<evidence type="ECO:0000313" key="2">
    <source>
        <dbReference type="EnsemblMetazoa" id="GPPI014665-PA"/>
    </source>
</evidence>